<reference evidence="2 3" key="1">
    <citation type="submission" date="2023-07" db="EMBL/GenBank/DDBJ databases">
        <title>Genomic Encyclopedia of Type Strains, Phase IV (KMG-IV): sequencing the most valuable type-strain genomes for metagenomic binning, comparative biology and taxonomic classification.</title>
        <authorList>
            <person name="Goeker M."/>
        </authorList>
    </citation>
    <scope>NUCLEOTIDE SEQUENCE [LARGE SCALE GENOMIC DNA]</scope>
    <source>
        <strain evidence="2 3">DSM 23837</strain>
    </source>
</reference>
<feature type="compositionally biased region" description="Basic and acidic residues" evidence="1">
    <location>
        <begin position="31"/>
        <end position="40"/>
    </location>
</feature>
<dbReference type="EMBL" id="JAUSTT010000002">
    <property type="protein sequence ID" value="MDQ0174663.1"/>
    <property type="molecule type" value="Genomic_DNA"/>
</dbReference>
<organism evidence="2 3">
    <name type="scientific">Bacillus chungangensis</name>
    <dbReference type="NCBI Taxonomy" id="587633"/>
    <lineage>
        <taxon>Bacteria</taxon>
        <taxon>Bacillati</taxon>
        <taxon>Bacillota</taxon>
        <taxon>Bacilli</taxon>
        <taxon>Bacillales</taxon>
        <taxon>Bacillaceae</taxon>
        <taxon>Bacillus</taxon>
    </lineage>
</organism>
<sequence length="47" mass="5127">MKKTNQSKHYEKQGNGNDMLDAASSSTLQKAEAKKIEKMKISSRGGA</sequence>
<evidence type="ECO:0000313" key="3">
    <source>
        <dbReference type="Proteomes" id="UP001223586"/>
    </source>
</evidence>
<dbReference type="Proteomes" id="UP001223586">
    <property type="component" value="Unassembled WGS sequence"/>
</dbReference>
<evidence type="ECO:0000256" key="1">
    <source>
        <dbReference type="SAM" id="MobiDB-lite"/>
    </source>
</evidence>
<name>A0ABT9WND8_9BACI</name>
<comment type="caution">
    <text evidence="2">The sequence shown here is derived from an EMBL/GenBank/DDBJ whole genome shotgun (WGS) entry which is preliminary data.</text>
</comment>
<keyword evidence="3" id="KW-1185">Reference proteome</keyword>
<gene>
    <name evidence="2" type="ORF">J2S08_000496</name>
</gene>
<evidence type="ECO:0000313" key="2">
    <source>
        <dbReference type="EMBL" id="MDQ0174663.1"/>
    </source>
</evidence>
<protein>
    <submittedName>
        <fullName evidence="2">Uncharacterized protein</fullName>
    </submittedName>
</protein>
<accession>A0ABT9WND8</accession>
<dbReference type="RefSeq" id="WP_307226324.1">
    <property type="nucleotide sequence ID" value="NZ_JAUSTT010000002.1"/>
</dbReference>
<proteinExistence type="predicted"/>
<feature type="region of interest" description="Disordered" evidence="1">
    <location>
        <begin position="1"/>
        <end position="47"/>
    </location>
</feature>